<evidence type="ECO:0000313" key="1">
    <source>
        <dbReference type="EMBL" id="MCZ4517554.1"/>
    </source>
</evidence>
<dbReference type="Gene3D" id="1.10.150.20">
    <property type="entry name" value="5' to 3' exonuclease, C-terminal subdomain"/>
    <property type="match status" value="1"/>
</dbReference>
<organism evidence="1 2">
    <name type="scientific">Rhodococcus ruber</name>
    <dbReference type="NCBI Taxonomy" id="1830"/>
    <lineage>
        <taxon>Bacteria</taxon>
        <taxon>Bacillati</taxon>
        <taxon>Actinomycetota</taxon>
        <taxon>Actinomycetes</taxon>
        <taxon>Mycobacteriales</taxon>
        <taxon>Nocardiaceae</taxon>
        <taxon>Rhodococcus</taxon>
    </lineage>
</organism>
<proteinExistence type="predicted"/>
<gene>
    <name evidence="1" type="ORF">O4220_03435</name>
</gene>
<reference evidence="1" key="1">
    <citation type="submission" date="2022-12" db="EMBL/GenBank/DDBJ databases">
        <authorList>
            <person name="Krivoruchko A.V."/>
            <person name="Elkin A."/>
        </authorList>
    </citation>
    <scope>NUCLEOTIDE SEQUENCE</scope>
    <source>
        <strain evidence="1">IEGM 1391</strain>
    </source>
</reference>
<dbReference type="EMBL" id="JAPWIJ010000001">
    <property type="protein sequence ID" value="MCZ4517554.1"/>
    <property type="molecule type" value="Genomic_DNA"/>
</dbReference>
<dbReference type="GO" id="GO:0003677">
    <property type="term" value="F:DNA binding"/>
    <property type="evidence" value="ECO:0007669"/>
    <property type="project" value="UniProtKB-KW"/>
</dbReference>
<keyword evidence="1" id="KW-0238">DNA-binding</keyword>
<dbReference type="SUPFAM" id="SSF47789">
    <property type="entry name" value="C-terminal domain of RNA polymerase alpha subunit"/>
    <property type="match status" value="1"/>
</dbReference>
<dbReference type="Proteomes" id="UP001081071">
    <property type="component" value="Unassembled WGS sequence"/>
</dbReference>
<evidence type="ECO:0000313" key="2">
    <source>
        <dbReference type="Proteomes" id="UP001081071"/>
    </source>
</evidence>
<keyword evidence="2" id="KW-1185">Reference proteome</keyword>
<comment type="caution">
    <text evidence="1">The sequence shown here is derived from an EMBL/GenBank/DDBJ whole genome shotgun (WGS) entry which is preliminary data.</text>
</comment>
<protein>
    <submittedName>
        <fullName evidence="1">DNA-binding protein</fullName>
    </submittedName>
</protein>
<dbReference type="RefSeq" id="WP_269602161.1">
    <property type="nucleotide sequence ID" value="NZ_JAPWIJ010000001.1"/>
</dbReference>
<name>A0ABT4M9C3_9NOCA</name>
<accession>A0ABT4M9C3</accession>
<sequence>MSTAQTDEHPDFPKGTGNPACRAFRAAGYRCLDDLAGVSAAELRKLHGVGPKALTIVRAALEQTGRSLG</sequence>